<proteinExistence type="predicted"/>
<reference evidence="2" key="2">
    <citation type="submission" date="2023-06" db="EMBL/GenBank/DDBJ databases">
        <title>Long-read-based genome assembly of the green algal bacterivore Cymbomonas tetramitiformis.</title>
        <authorList>
            <person name="Gyaltshen Y."/>
            <person name="Rozenberg A."/>
            <person name="Paasch A."/>
            <person name="Burns J.A."/>
            <person name="Warring S."/>
            <person name="Larson R."/>
            <person name="Maurer-Alcala X."/>
            <person name="Dacks J."/>
            <person name="Kim E."/>
        </authorList>
    </citation>
    <scope>NUCLEOTIDE SEQUENCE</scope>
    <source>
        <strain evidence="2">PLY_AMNH</strain>
    </source>
</reference>
<feature type="region of interest" description="Disordered" evidence="1">
    <location>
        <begin position="252"/>
        <end position="277"/>
    </location>
</feature>
<organism evidence="2 3">
    <name type="scientific">Cymbomonas tetramitiformis</name>
    <dbReference type="NCBI Taxonomy" id="36881"/>
    <lineage>
        <taxon>Eukaryota</taxon>
        <taxon>Viridiplantae</taxon>
        <taxon>Chlorophyta</taxon>
        <taxon>Pyramimonadophyceae</taxon>
        <taxon>Pyramimonadales</taxon>
        <taxon>Pyramimonadaceae</taxon>
        <taxon>Cymbomonas</taxon>
    </lineage>
</organism>
<dbReference type="EMBL" id="LGRX02024620">
    <property type="protein sequence ID" value="KAK3253811.1"/>
    <property type="molecule type" value="Genomic_DNA"/>
</dbReference>
<name>A0AAE0CF02_9CHLO</name>
<feature type="compositionally biased region" description="Low complexity" evidence="1">
    <location>
        <begin position="431"/>
        <end position="441"/>
    </location>
</feature>
<evidence type="ECO:0000313" key="3">
    <source>
        <dbReference type="Proteomes" id="UP001190700"/>
    </source>
</evidence>
<dbReference type="Proteomes" id="UP001190700">
    <property type="component" value="Unassembled WGS sequence"/>
</dbReference>
<evidence type="ECO:0000313" key="2">
    <source>
        <dbReference type="EMBL" id="KAK3253811.1"/>
    </source>
</evidence>
<keyword evidence="3" id="KW-1185">Reference proteome</keyword>
<sequence length="527" mass="58718">MVDNMWEVEELQRYYEQLVERVTAEDLQIDHTFLLCKYIAKGKERAFVALFKVLNARSGEYVAFHFTITTSLDEGTMLRDLKARLGEIGLVFADNAAGGMTTIREQLGAKHALRDIFHIIQLIVESTAPGHVLRPMLSVALSHTFYQLDVNDLRILRAKCQAKAVPLTAKVIKEARRNGKVRAYVRQDGLKQRLRNEMEWWQVYGINPFTTEKLMTHATMELVERVCTWIDNGEVADPDGLEMYTNLGTEDDPHFISRRGTSKVEGSNPRDHRVFQPGRTGLTKAHRRLLWSVVRRNHKRQHEHRKGPNFGHFNFKLVDKMKQYHKHFGYSDPTMSKWEAPTRDPQYKLGIKTLCEEGEVADLVRSDLDDGRVDDEDTALYEGVRGMLDPRVQSGISDEQAAQLEANRANAIGVMSNCLLTQGGNRTRTQSGTLSTSLGPPLSAPSPVAAPQPSTTIDTQLADVDPTAAVVSPGLSGALLSSSSLCSLSHQPQLILGDVDLTAAVVSQAYRGSIVLILPVAASIDHN</sequence>
<dbReference type="AlphaFoldDB" id="A0AAE0CF02"/>
<protein>
    <recommendedName>
        <fullName evidence="4">Transposase</fullName>
    </recommendedName>
</protein>
<feature type="region of interest" description="Disordered" evidence="1">
    <location>
        <begin position="425"/>
        <end position="454"/>
    </location>
</feature>
<gene>
    <name evidence="2" type="ORF">CYMTET_36952</name>
</gene>
<evidence type="ECO:0000256" key="1">
    <source>
        <dbReference type="SAM" id="MobiDB-lite"/>
    </source>
</evidence>
<reference evidence="2 3" key="1">
    <citation type="journal article" date="2015" name="Genome Biol. Evol.">
        <title>Comparative Genomics of a Bacterivorous Green Alga Reveals Evolutionary Causalities and Consequences of Phago-Mixotrophic Mode of Nutrition.</title>
        <authorList>
            <person name="Burns J.A."/>
            <person name="Paasch A."/>
            <person name="Narechania A."/>
            <person name="Kim E."/>
        </authorList>
    </citation>
    <scope>NUCLEOTIDE SEQUENCE [LARGE SCALE GENOMIC DNA]</scope>
    <source>
        <strain evidence="2">PLY_AMNH</strain>
    </source>
</reference>
<evidence type="ECO:0008006" key="4">
    <source>
        <dbReference type="Google" id="ProtNLM"/>
    </source>
</evidence>
<comment type="caution">
    <text evidence="2">The sequence shown here is derived from an EMBL/GenBank/DDBJ whole genome shotgun (WGS) entry which is preliminary data.</text>
</comment>
<dbReference type="EMBL" id="LGRX02024620">
    <property type="protein sequence ID" value="KAK3253812.1"/>
    <property type="molecule type" value="Genomic_DNA"/>
</dbReference>
<accession>A0AAE0CF02</accession>